<reference evidence="2 3" key="1">
    <citation type="journal article" date="2019" name="Sci. Rep.">
        <title>Orb-weaving spider Araneus ventricosus genome elucidates the spidroin gene catalogue.</title>
        <authorList>
            <person name="Kono N."/>
            <person name="Nakamura H."/>
            <person name="Ohtoshi R."/>
            <person name="Moran D.A.P."/>
            <person name="Shinohara A."/>
            <person name="Yoshida Y."/>
            <person name="Fujiwara M."/>
            <person name="Mori M."/>
            <person name="Tomita M."/>
            <person name="Arakawa K."/>
        </authorList>
    </citation>
    <scope>NUCLEOTIDE SEQUENCE [LARGE SCALE GENOMIC DNA]</scope>
</reference>
<feature type="region of interest" description="Disordered" evidence="1">
    <location>
        <begin position="91"/>
        <end position="114"/>
    </location>
</feature>
<keyword evidence="3" id="KW-1185">Reference proteome</keyword>
<evidence type="ECO:0000256" key="1">
    <source>
        <dbReference type="SAM" id="MobiDB-lite"/>
    </source>
</evidence>
<dbReference type="AlphaFoldDB" id="A0A4Y1ZUV2"/>
<comment type="caution">
    <text evidence="2">The sequence shown here is derived from an EMBL/GenBank/DDBJ whole genome shotgun (WGS) entry which is preliminary data.</text>
</comment>
<gene>
    <name evidence="2" type="ORF">AVEN_153167_1</name>
</gene>
<organism evidence="2 3">
    <name type="scientific">Araneus ventricosus</name>
    <name type="common">Orbweaver spider</name>
    <name type="synonym">Epeira ventricosa</name>
    <dbReference type="NCBI Taxonomy" id="182803"/>
    <lineage>
        <taxon>Eukaryota</taxon>
        <taxon>Metazoa</taxon>
        <taxon>Ecdysozoa</taxon>
        <taxon>Arthropoda</taxon>
        <taxon>Chelicerata</taxon>
        <taxon>Arachnida</taxon>
        <taxon>Araneae</taxon>
        <taxon>Araneomorphae</taxon>
        <taxon>Entelegynae</taxon>
        <taxon>Araneoidea</taxon>
        <taxon>Araneidae</taxon>
        <taxon>Araneus</taxon>
    </lineage>
</organism>
<proteinExistence type="predicted"/>
<dbReference type="EMBL" id="BGPR01078004">
    <property type="protein sequence ID" value="GBL68379.1"/>
    <property type="molecule type" value="Genomic_DNA"/>
</dbReference>
<feature type="region of interest" description="Disordered" evidence="1">
    <location>
        <begin position="22"/>
        <end position="74"/>
    </location>
</feature>
<feature type="compositionally biased region" description="Polar residues" evidence="1">
    <location>
        <begin position="22"/>
        <end position="58"/>
    </location>
</feature>
<feature type="compositionally biased region" description="Polar residues" evidence="1">
    <location>
        <begin position="91"/>
        <end position="111"/>
    </location>
</feature>
<accession>A0A4Y1ZUV2</accession>
<evidence type="ECO:0000313" key="2">
    <source>
        <dbReference type="EMBL" id="GBL68379.1"/>
    </source>
</evidence>
<protein>
    <submittedName>
        <fullName evidence="2">Uncharacterized protein</fullName>
    </submittedName>
</protein>
<evidence type="ECO:0000313" key="3">
    <source>
        <dbReference type="Proteomes" id="UP000499080"/>
    </source>
</evidence>
<name>A0A4Y1ZUV2_ARAVE</name>
<sequence>MPVCSNNIVTKIVRYVHSENSPASKLTENNSLFSNIPENRRNSAYTNSQHKETFNSLPDRSADNTPKKDSKGVRTQKMIAVYQHTFQVQRRFNTSQEDSTSPRSEHSTIYTPTGHGVTWNHLVKSGSLPLPEISRKFWYF</sequence>
<feature type="compositionally biased region" description="Basic and acidic residues" evidence="1">
    <location>
        <begin position="60"/>
        <end position="72"/>
    </location>
</feature>
<dbReference type="Proteomes" id="UP000499080">
    <property type="component" value="Unassembled WGS sequence"/>
</dbReference>